<accession>A0ABY3YKV2</accession>
<organism evidence="1 2">
    <name type="scientific">Zhouia spongiae</name>
    <dbReference type="NCBI Taxonomy" id="2202721"/>
    <lineage>
        <taxon>Bacteria</taxon>
        <taxon>Pseudomonadati</taxon>
        <taxon>Bacteroidota</taxon>
        <taxon>Flavobacteriia</taxon>
        <taxon>Flavobacteriales</taxon>
        <taxon>Flavobacteriaceae</taxon>
        <taxon>Zhouia</taxon>
    </lineage>
</organism>
<reference evidence="1 2" key="1">
    <citation type="journal article" date="2018" name="Int. J. Syst. Evol. Microbiol.">
        <title>Zhouia spongiae sp. nov., isolated from a marine sponge.</title>
        <authorList>
            <person name="Zhuang L."/>
            <person name="Lin B."/>
            <person name="Qin F."/>
            <person name="Luo L."/>
        </authorList>
    </citation>
    <scope>NUCLEOTIDE SEQUENCE [LARGE SCALE GENOMIC DNA]</scope>
    <source>
        <strain evidence="1 2">HN-Y44</strain>
    </source>
</reference>
<sequence>MYKVFFVNTSHEGREQGWGNRKVAMGVLFIRTDSSGFDTYESYNRNYYAARMNS</sequence>
<dbReference type="EMBL" id="CP094326">
    <property type="protein sequence ID" value="UNY98452.1"/>
    <property type="molecule type" value="Genomic_DNA"/>
</dbReference>
<dbReference type="RefSeq" id="WP_242936858.1">
    <property type="nucleotide sequence ID" value="NZ_CP094326.1"/>
</dbReference>
<proteinExistence type="predicted"/>
<protein>
    <submittedName>
        <fullName evidence="1">Uncharacterized protein</fullName>
    </submittedName>
</protein>
<evidence type="ECO:0000313" key="2">
    <source>
        <dbReference type="Proteomes" id="UP000829476"/>
    </source>
</evidence>
<dbReference type="Proteomes" id="UP000829476">
    <property type="component" value="Chromosome"/>
</dbReference>
<gene>
    <name evidence="1" type="ORF">MQE36_15395</name>
</gene>
<evidence type="ECO:0000313" key="1">
    <source>
        <dbReference type="EMBL" id="UNY98452.1"/>
    </source>
</evidence>
<keyword evidence="2" id="KW-1185">Reference proteome</keyword>
<name>A0ABY3YKV2_9FLAO</name>